<evidence type="ECO:0000256" key="1">
    <source>
        <dbReference type="SAM" id="MobiDB-lite"/>
    </source>
</evidence>
<protein>
    <recommendedName>
        <fullName evidence="4">Heat induced stress protein YflT</fullName>
    </recommendedName>
</protein>
<dbReference type="Proteomes" id="UP001597169">
    <property type="component" value="Unassembled WGS sequence"/>
</dbReference>
<proteinExistence type="predicted"/>
<feature type="region of interest" description="Disordered" evidence="1">
    <location>
        <begin position="79"/>
        <end position="100"/>
    </location>
</feature>
<reference evidence="3" key="1">
    <citation type="journal article" date="2019" name="Int. J. Syst. Evol. Microbiol.">
        <title>The Global Catalogue of Microorganisms (GCM) 10K type strain sequencing project: providing services to taxonomists for standard genome sequencing and annotation.</title>
        <authorList>
            <consortium name="The Broad Institute Genomics Platform"/>
            <consortium name="The Broad Institute Genome Sequencing Center for Infectious Disease"/>
            <person name="Wu L."/>
            <person name="Ma J."/>
        </authorList>
    </citation>
    <scope>NUCLEOTIDE SEQUENCE [LARGE SCALE GENOMIC DNA]</scope>
    <source>
        <strain evidence="3">CCUG 53519</strain>
    </source>
</reference>
<comment type="caution">
    <text evidence="2">The sequence shown here is derived from an EMBL/GenBank/DDBJ whole genome shotgun (WGS) entry which is preliminary data.</text>
</comment>
<evidence type="ECO:0008006" key="4">
    <source>
        <dbReference type="Google" id="ProtNLM"/>
    </source>
</evidence>
<evidence type="ECO:0000313" key="2">
    <source>
        <dbReference type="EMBL" id="MFD1131220.1"/>
    </source>
</evidence>
<keyword evidence="3" id="KW-1185">Reference proteome</keyword>
<organism evidence="2 3">
    <name type="scientific">Paenibacillus provencensis</name>
    <dbReference type="NCBI Taxonomy" id="441151"/>
    <lineage>
        <taxon>Bacteria</taxon>
        <taxon>Bacillati</taxon>
        <taxon>Bacillota</taxon>
        <taxon>Bacilli</taxon>
        <taxon>Bacillales</taxon>
        <taxon>Paenibacillaceae</taxon>
        <taxon>Paenibacillus</taxon>
    </lineage>
</organism>
<dbReference type="EMBL" id="JBHTKX010000007">
    <property type="protein sequence ID" value="MFD1131220.1"/>
    <property type="molecule type" value="Genomic_DNA"/>
</dbReference>
<gene>
    <name evidence="2" type="ORF">ACFQ3J_24150</name>
</gene>
<accession>A0ABW3QBL0</accession>
<dbReference type="RefSeq" id="WP_091158897.1">
    <property type="nucleotide sequence ID" value="NZ_JBHTKX010000007.1"/>
</dbReference>
<evidence type="ECO:0000313" key="3">
    <source>
        <dbReference type="Proteomes" id="UP001597169"/>
    </source>
</evidence>
<sequence>MSKRIQAYFRTEDDAEGARISLHAFATEQLEVGELDSSIGRSNRILIPLVPQNNVGGINTTGAVGTAAGTQTESIIPVVSDRDPDEPTAADRNGNREGGLLNAEDVFTNDYDNLHYVLAVKVKDEEYEDVVNKIRSKGGYVEIDE</sequence>
<name>A0ABW3QBL0_9BACL</name>